<evidence type="ECO:0000313" key="1">
    <source>
        <dbReference type="EMBL" id="OBV37993.1"/>
    </source>
</evidence>
<dbReference type="Proteomes" id="UP000092713">
    <property type="component" value="Unassembled WGS sequence"/>
</dbReference>
<proteinExistence type="predicted"/>
<dbReference type="SUPFAM" id="SSF55785">
    <property type="entry name" value="PYP-like sensor domain (PAS domain)"/>
    <property type="match status" value="1"/>
</dbReference>
<accession>A0A1A7C112</accession>
<dbReference type="STRING" id="1747903.ASR47_1004268"/>
<evidence type="ECO:0000313" key="2">
    <source>
        <dbReference type="Proteomes" id="UP000092713"/>
    </source>
</evidence>
<name>A0A1A7C112_9BURK</name>
<dbReference type="AlphaFoldDB" id="A0A1A7C112"/>
<dbReference type="EMBL" id="LOCQ01000059">
    <property type="protein sequence ID" value="OBV37993.1"/>
    <property type="molecule type" value="Genomic_DNA"/>
</dbReference>
<comment type="caution">
    <text evidence="1">The sequence shown here is derived from an EMBL/GenBank/DDBJ whole genome shotgun (WGS) entry which is preliminary data.</text>
</comment>
<protein>
    <recommendedName>
        <fullName evidence="3">PAC domain-containing protein</fullName>
    </recommendedName>
</protein>
<keyword evidence="2" id="KW-1185">Reference proteome</keyword>
<sequence length="80" mass="8754">MYQPIRSSHGTVSGAFIQRNDVSDAVRATQALRESEDRLRLLANSIPQMACVACPNGRQLDDLLDVARVSGMAQRRQGLA</sequence>
<reference evidence="1 2" key="1">
    <citation type="submission" date="2016-04" db="EMBL/GenBank/DDBJ databases">
        <title>Draft genome sequence of Janthinobacterium psychrotolerans sp. nov., isolated from freshwater sediments in Denmark.</title>
        <authorList>
            <person name="Gong X."/>
            <person name="Skrivergaard S."/>
            <person name="Korsgaard B.S."/>
            <person name="Schreiber L."/>
            <person name="Marshall I.P."/>
            <person name="Finster K."/>
            <person name="Schramm A."/>
        </authorList>
    </citation>
    <scope>NUCLEOTIDE SEQUENCE [LARGE SCALE GENOMIC DNA]</scope>
    <source>
        <strain evidence="1 2">S3-2</strain>
    </source>
</reference>
<dbReference type="InterPro" id="IPR035965">
    <property type="entry name" value="PAS-like_dom_sf"/>
</dbReference>
<organism evidence="1 2">
    <name type="scientific">Janthinobacterium psychrotolerans</name>
    <dbReference type="NCBI Taxonomy" id="1747903"/>
    <lineage>
        <taxon>Bacteria</taxon>
        <taxon>Pseudomonadati</taxon>
        <taxon>Pseudomonadota</taxon>
        <taxon>Betaproteobacteria</taxon>
        <taxon>Burkholderiales</taxon>
        <taxon>Oxalobacteraceae</taxon>
        <taxon>Janthinobacterium</taxon>
    </lineage>
</organism>
<evidence type="ECO:0008006" key="3">
    <source>
        <dbReference type="Google" id="ProtNLM"/>
    </source>
</evidence>
<gene>
    <name evidence="1" type="ORF">ASR47_1004268</name>
</gene>